<reference evidence="9 10" key="1">
    <citation type="submission" date="2020-08" db="EMBL/GenBank/DDBJ databases">
        <title>Whole genome shotgun sequence of Actinoplanes ianthinogenes NBRC 13996.</title>
        <authorList>
            <person name="Komaki H."/>
            <person name="Tamura T."/>
        </authorList>
    </citation>
    <scope>NUCLEOTIDE SEQUENCE [LARGE SCALE GENOMIC DNA]</scope>
    <source>
        <strain evidence="9 10">NBRC 13996</strain>
    </source>
</reference>
<comment type="subcellular location">
    <subcellularLocation>
        <location evidence="1">Cell inner membrane</location>
        <topology evidence="1">Multi-pass membrane protein</topology>
    </subcellularLocation>
</comment>
<dbReference type="PROSITE" id="PS50850">
    <property type="entry name" value="MFS"/>
    <property type="match status" value="1"/>
</dbReference>
<evidence type="ECO:0000256" key="4">
    <source>
        <dbReference type="ARBA" id="ARBA00022989"/>
    </source>
</evidence>
<evidence type="ECO:0000256" key="3">
    <source>
        <dbReference type="ARBA" id="ARBA00022692"/>
    </source>
</evidence>
<dbReference type="InterPro" id="IPR011701">
    <property type="entry name" value="MFS"/>
</dbReference>
<protein>
    <recommendedName>
        <fullName evidence="8">Major facilitator superfamily (MFS) profile domain-containing protein</fullName>
    </recommendedName>
</protein>
<dbReference type="PANTHER" id="PTHR23501:SF191">
    <property type="entry name" value="VACUOLAR BASIC AMINO ACID TRANSPORTER 4"/>
    <property type="match status" value="1"/>
</dbReference>
<evidence type="ECO:0000259" key="8">
    <source>
        <dbReference type="PROSITE" id="PS50850"/>
    </source>
</evidence>
<evidence type="ECO:0000313" key="10">
    <source>
        <dbReference type="Proteomes" id="UP000676967"/>
    </source>
</evidence>
<proteinExistence type="predicted"/>
<feature type="transmembrane region" description="Helical" evidence="7">
    <location>
        <begin position="74"/>
        <end position="93"/>
    </location>
</feature>
<feature type="transmembrane region" description="Helical" evidence="7">
    <location>
        <begin position="266"/>
        <end position="289"/>
    </location>
</feature>
<keyword evidence="3 7" id="KW-0812">Transmembrane</keyword>
<feature type="transmembrane region" description="Helical" evidence="7">
    <location>
        <begin position="223"/>
        <end position="243"/>
    </location>
</feature>
<sequence>MERGIGMILCLLTIVLAILDQNIVSAAIVPIVRDLDPLHGVDHVAWLVAAFTLAATVALPLYGRLCDVWGPARVFVGTVLLFLLGSVLCGTAQTMGQLIAFRAVQGLGAGGLMSVSMVVMAHLREPGDRSGPSGVAGLVGGFGMAIGPLIGGWFADHGDWRWIFYVNVPLGALIVTGALIVLRLPRHGASTHVDLLGAGLVGGFAAALLLVCDWGGDRYPWSSAVILGLAAVAVACLVAFLWWQRRSPDPVLPPGLFRIPAVRDSFVIQALVGVALVGVMVYLMVYLQVGRGISAGAAGTYPAFLAAGIALSGIAFARFTTSLRTTLVIGTSCAALALGALALTRADTSLWLIRAELTLLGIGFGQLLGKLIVAVQRNAPRHQLGAATTGIRFFQSLGGAIGAAAFGSLLATVVAARSGGLTVAGAAAAPEALTAGVDTVFGVAAVLMALAALLATRLRSAEPAPAPATEPQTVATESGQSR</sequence>
<feature type="transmembrane region" description="Helical" evidence="7">
    <location>
        <begin position="160"/>
        <end position="181"/>
    </location>
</feature>
<name>A0ABN6CQA6_9ACTN</name>
<evidence type="ECO:0000256" key="1">
    <source>
        <dbReference type="ARBA" id="ARBA00004429"/>
    </source>
</evidence>
<dbReference type="Gene3D" id="1.20.1250.20">
    <property type="entry name" value="MFS general substrate transporter like domains"/>
    <property type="match status" value="2"/>
</dbReference>
<feature type="transmembrane region" description="Helical" evidence="7">
    <location>
        <begin position="99"/>
        <end position="123"/>
    </location>
</feature>
<feature type="transmembrane region" description="Helical" evidence="7">
    <location>
        <begin position="435"/>
        <end position="455"/>
    </location>
</feature>
<dbReference type="Pfam" id="PF07690">
    <property type="entry name" value="MFS_1"/>
    <property type="match status" value="2"/>
</dbReference>
<organism evidence="9 10">
    <name type="scientific">Actinoplanes ianthinogenes</name>
    <dbReference type="NCBI Taxonomy" id="122358"/>
    <lineage>
        <taxon>Bacteria</taxon>
        <taxon>Bacillati</taxon>
        <taxon>Actinomycetota</taxon>
        <taxon>Actinomycetes</taxon>
        <taxon>Micromonosporales</taxon>
        <taxon>Micromonosporaceae</taxon>
        <taxon>Actinoplanes</taxon>
    </lineage>
</organism>
<dbReference type="EMBL" id="AP023356">
    <property type="protein sequence ID" value="BCJ46804.1"/>
    <property type="molecule type" value="Genomic_DNA"/>
</dbReference>
<dbReference type="SUPFAM" id="SSF103473">
    <property type="entry name" value="MFS general substrate transporter"/>
    <property type="match status" value="2"/>
</dbReference>
<feature type="transmembrane region" description="Helical" evidence="7">
    <location>
        <begin position="393"/>
        <end position="415"/>
    </location>
</feature>
<feature type="transmembrane region" description="Helical" evidence="7">
    <location>
        <begin position="193"/>
        <end position="211"/>
    </location>
</feature>
<feature type="transmembrane region" description="Helical" evidence="7">
    <location>
        <begin position="45"/>
        <end position="62"/>
    </location>
</feature>
<dbReference type="Proteomes" id="UP000676967">
    <property type="component" value="Chromosome"/>
</dbReference>
<keyword evidence="2" id="KW-0813">Transport</keyword>
<feature type="region of interest" description="Disordered" evidence="6">
    <location>
        <begin position="462"/>
        <end position="482"/>
    </location>
</feature>
<feature type="transmembrane region" description="Helical" evidence="7">
    <location>
        <begin position="326"/>
        <end position="344"/>
    </location>
</feature>
<evidence type="ECO:0000256" key="5">
    <source>
        <dbReference type="ARBA" id="ARBA00023136"/>
    </source>
</evidence>
<evidence type="ECO:0000256" key="6">
    <source>
        <dbReference type="SAM" id="MobiDB-lite"/>
    </source>
</evidence>
<keyword evidence="4 7" id="KW-1133">Transmembrane helix</keyword>
<evidence type="ECO:0000256" key="7">
    <source>
        <dbReference type="SAM" id="Phobius"/>
    </source>
</evidence>
<keyword evidence="5 7" id="KW-0472">Membrane</keyword>
<keyword evidence="10" id="KW-1185">Reference proteome</keyword>
<dbReference type="InterPro" id="IPR020846">
    <property type="entry name" value="MFS_dom"/>
</dbReference>
<feature type="transmembrane region" description="Helical" evidence="7">
    <location>
        <begin position="350"/>
        <end position="373"/>
    </location>
</feature>
<gene>
    <name evidence="9" type="ORF">Aiant_74610</name>
</gene>
<feature type="transmembrane region" description="Helical" evidence="7">
    <location>
        <begin position="135"/>
        <end position="154"/>
    </location>
</feature>
<evidence type="ECO:0000313" key="9">
    <source>
        <dbReference type="EMBL" id="BCJ46804.1"/>
    </source>
</evidence>
<feature type="domain" description="Major facilitator superfamily (MFS) profile" evidence="8">
    <location>
        <begin position="6"/>
        <end position="463"/>
    </location>
</feature>
<feature type="transmembrane region" description="Helical" evidence="7">
    <location>
        <begin position="301"/>
        <end position="319"/>
    </location>
</feature>
<accession>A0ABN6CQA6</accession>
<evidence type="ECO:0000256" key="2">
    <source>
        <dbReference type="ARBA" id="ARBA00022448"/>
    </source>
</evidence>
<dbReference type="InterPro" id="IPR036259">
    <property type="entry name" value="MFS_trans_sf"/>
</dbReference>
<dbReference type="PANTHER" id="PTHR23501">
    <property type="entry name" value="MAJOR FACILITATOR SUPERFAMILY"/>
    <property type="match status" value="1"/>
</dbReference>